<dbReference type="PANTHER" id="PTHR10984:SF81">
    <property type="entry name" value="ER-DERIVED VESICLES PROTEIN ERV41"/>
    <property type="match status" value="1"/>
</dbReference>
<sequence>MNGFADRQLDESSFGENKALNAVQAFDAFPKTKPSYQQKTNTGGVWTIILVCASLYLASTEVQRWWYGQTTHEFSVEQGVGHDLQINLDVVVKMACADLHVNVQDASGDRILAGQALQKDGTLWSQWDAQRKRLHALGVTKDERMVLSGYPGFGEYREDDVHDYLGAARGGKKFYAFNFSHHITELSFGPFYPSLTNPLDNTLATTSANFYKFQYYLSVVPTIYTTDAKALRRITKTQQGESPSSGSDGLAQHPKKHSRNTVFTNQYAVTEQSHPVAENSVPGLFVKYDIEPILLTIAEEWASMPSLGIRLVNVVSGVLVAGGWCYQLVEWAREVKDRRRARRGTGQGGMLTPVAGVREKGGMM</sequence>
<dbReference type="InterPro" id="IPR012936">
    <property type="entry name" value="Erv_C"/>
</dbReference>
<dbReference type="PANTHER" id="PTHR10984">
    <property type="entry name" value="ENDOPLASMIC RETICULUM-GOLGI INTERMEDIATE COMPARTMENT PROTEIN"/>
    <property type="match status" value="1"/>
</dbReference>
<organism evidence="9 10">
    <name type="scientific">Rachicladosporium monterosium</name>
    <dbReference type="NCBI Taxonomy" id="1507873"/>
    <lineage>
        <taxon>Eukaryota</taxon>
        <taxon>Fungi</taxon>
        <taxon>Dikarya</taxon>
        <taxon>Ascomycota</taxon>
        <taxon>Pezizomycotina</taxon>
        <taxon>Dothideomycetes</taxon>
        <taxon>Dothideomycetidae</taxon>
        <taxon>Cladosporiales</taxon>
        <taxon>Cladosporiaceae</taxon>
        <taxon>Rachicladosporium</taxon>
    </lineage>
</organism>
<evidence type="ECO:0000313" key="9">
    <source>
        <dbReference type="EMBL" id="KAK5144659.1"/>
    </source>
</evidence>
<evidence type="ECO:0000256" key="3">
    <source>
        <dbReference type="ARBA" id="ARBA00022989"/>
    </source>
</evidence>
<protein>
    <recommendedName>
        <fullName evidence="5">Endoplasmic reticulum-Golgi intermediate compartment protein</fullName>
    </recommendedName>
</protein>
<evidence type="ECO:0000256" key="5">
    <source>
        <dbReference type="RuleBase" id="RU369013"/>
    </source>
</evidence>
<evidence type="ECO:0000313" key="10">
    <source>
        <dbReference type="Proteomes" id="UP001308179"/>
    </source>
</evidence>
<keyword evidence="5" id="KW-0333">Golgi apparatus</keyword>
<comment type="function">
    <text evidence="5">Plays a role in transport between endoplasmic reticulum and Golgi.</text>
</comment>
<feature type="region of interest" description="Disordered" evidence="6">
    <location>
        <begin position="235"/>
        <end position="257"/>
    </location>
</feature>
<dbReference type="EMBL" id="JAVRRR010000206">
    <property type="protein sequence ID" value="KAK5144659.1"/>
    <property type="molecule type" value="Genomic_DNA"/>
</dbReference>
<keyword evidence="3" id="KW-1133">Transmembrane helix</keyword>
<keyword evidence="10" id="KW-1185">Reference proteome</keyword>
<evidence type="ECO:0000256" key="6">
    <source>
        <dbReference type="SAM" id="MobiDB-lite"/>
    </source>
</evidence>
<comment type="similarity">
    <text evidence="5">Belongs to the ERGIC family.</text>
</comment>
<feature type="domain" description="Endoplasmic reticulum vesicle transporter N-terminal" evidence="8">
    <location>
        <begin position="24"/>
        <end position="111"/>
    </location>
</feature>
<proteinExistence type="inferred from homology"/>
<dbReference type="InterPro" id="IPR039542">
    <property type="entry name" value="Erv_N"/>
</dbReference>
<keyword evidence="5" id="KW-0931">ER-Golgi transport</keyword>
<name>A0ABR0L7D6_9PEZI</name>
<keyword evidence="5" id="KW-0813">Transport</keyword>
<comment type="subcellular location">
    <subcellularLocation>
        <location evidence="5">Endoplasmic reticulum membrane</location>
        <topology evidence="5">Multi-pass membrane protein</topology>
    </subcellularLocation>
    <subcellularLocation>
        <location evidence="5">Endoplasmic reticulum-Golgi intermediate compartment membrane</location>
        <topology evidence="5">Multi-pass membrane protein</topology>
    </subcellularLocation>
    <subcellularLocation>
        <location evidence="5">Golgi apparatus membrane</location>
        <topology evidence="5">Multi-pass membrane protein</topology>
    </subcellularLocation>
    <subcellularLocation>
        <location evidence="1">Membrane</location>
    </subcellularLocation>
</comment>
<keyword evidence="4" id="KW-0472">Membrane</keyword>
<dbReference type="Pfam" id="PF13850">
    <property type="entry name" value="ERGIC_N"/>
    <property type="match status" value="1"/>
</dbReference>
<keyword evidence="5" id="KW-0256">Endoplasmic reticulum</keyword>
<comment type="caution">
    <text evidence="9">The sequence shown here is derived from an EMBL/GenBank/DDBJ whole genome shotgun (WGS) entry which is preliminary data.</text>
</comment>
<dbReference type="Pfam" id="PF07970">
    <property type="entry name" value="COPIIcoated_ERV"/>
    <property type="match status" value="1"/>
</dbReference>
<evidence type="ECO:0000256" key="1">
    <source>
        <dbReference type="ARBA" id="ARBA00004370"/>
    </source>
</evidence>
<evidence type="ECO:0000259" key="7">
    <source>
        <dbReference type="Pfam" id="PF07970"/>
    </source>
</evidence>
<keyword evidence="2" id="KW-0812">Transmembrane</keyword>
<evidence type="ECO:0000256" key="2">
    <source>
        <dbReference type="ARBA" id="ARBA00022692"/>
    </source>
</evidence>
<reference evidence="9 10" key="1">
    <citation type="submission" date="2023-08" db="EMBL/GenBank/DDBJ databases">
        <title>Black Yeasts Isolated from many extreme environments.</title>
        <authorList>
            <person name="Coleine C."/>
            <person name="Stajich J.E."/>
            <person name="Selbmann L."/>
        </authorList>
    </citation>
    <scope>NUCLEOTIDE SEQUENCE [LARGE SCALE GENOMIC DNA]</scope>
    <source>
        <strain evidence="9 10">CCFEE 5386</strain>
    </source>
</reference>
<evidence type="ECO:0000256" key="4">
    <source>
        <dbReference type="ARBA" id="ARBA00023136"/>
    </source>
</evidence>
<evidence type="ECO:0000259" key="8">
    <source>
        <dbReference type="Pfam" id="PF13850"/>
    </source>
</evidence>
<accession>A0ABR0L7D6</accession>
<gene>
    <name evidence="9" type="ORF">LTR32_003446</name>
</gene>
<dbReference type="InterPro" id="IPR045888">
    <property type="entry name" value="Erv"/>
</dbReference>
<dbReference type="Proteomes" id="UP001308179">
    <property type="component" value="Unassembled WGS sequence"/>
</dbReference>
<feature type="compositionally biased region" description="Polar residues" evidence="6">
    <location>
        <begin position="236"/>
        <end position="247"/>
    </location>
</feature>
<feature type="domain" description="Endoplasmic reticulum vesicle transporter C-terminal" evidence="7">
    <location>
        <begin position="161"/>
        <end position="322"/>
    </location>
</feature>